<feature type="region of interest" description="Disordered" evidence="6">
    <location>
        <begin position="930"/>
        <end position="962"/>
    </location>
</feature>
<evidence type="ECO:0000256" key="5">
    <source>
        <dbReference type="SAM" id="Coils"/>
    </source>
</evidence>
<comment type="subcellular location">
    <subcellularLocation>
        <location evidence="1">Mitochondrion</location>
    </subcellularLocation>
</comment>
<evidence type="ECO:0000256" key="4">
    <source>
        <dbReference type="ARBA" id="ARBA00023128"/>
    </source>
</evidence>
<dbReference type="Proteomes" id="UP001151699">
    <property type="component" value="Chromosome A"/>
</dbReference>
<evidence type="ECO:0000313" key="10">
    <source>
        <dbReference type="Proteomes" id="UP001151699"/>
    </source>
</evidence>
<dbReference type="EMBL" id="WJQU01000001">
    <property type="protein sequence ID" value="KAJ6650104.1"/>
    <property type="molecule type" value="Genomic_DNA"/>
</dbReference>
<organism evidence="9 10">
    <name type="scientific">Pseudolycoriella hygida</name>
    <dbReference type="NCBI Taxonomy" id="35572"/>
    <lineage>
        <taxon>Eukaryota</taxon>
        <taxon>Metazoa</taxon>
        <taxon>Ecdysozoa</taxon>
        <taxon>Arthropoda</taxon>
        <taxon>Hexapoda</taxon>
        <taxon>Insecta</taxon>
        <taxon>Pterygota</taxon>
        <taxon>Neoptera</taxon>
        <taxon>Endopterygota</taxon>
        <taxon>Diptera</taxon>
        <taxon>Nematocera</taxon>
        <taxon>Sciaroidea</taxon>
        <taxon>Sciaridae</taxon>
        <taxon>Pseudolycoriella</taxon>
    </lineage>
</organism>
<feature type="compositionally biased region" description="Polar residues" evidence="6">
    <location>
        <begin position="1097"/>
        <end position="1111"/>
    </location>
</feature>
<feature type="domain" description="Trafficking kinesin-binding protein C-terminal" evidence="7">
    <location>
        <begin position="646"/>
        <end position="819"/>
    </location>
</feature>
<feature type="compositionally biased region" description="Polar residues" evidence="6">
    <location>
        <begin position="940"/>
        <end position="957"/>
    </location>
</feature>
<dbReference type="GO" id="GO:0031410">
    <property type="term" value="C:cytoplasmic vesicle"/>
    <property type="evidence" value="ECO:0007669"/>
    <property type="project" value="TreeGrafter"/>
</dbReference>
<dbReference type="PANTHER" id="PTHR15751:SF12">
    <property type="entry name" value="TRAFFICKING KINESIN-BINDING PROTEIN MILT"/>
    <property type="match status" value="1"/>
</dbReference>
<accession>A0A9Q0NHX0</accession>
<evidence type="ECO:0000313" key="9">
    <source>
        <dbReference type="EMBL" id="KAJ6650104.1"/>
    </source>
</evidence>
<name>A0A9Q0NHX0_9DIPT</name>
<feature type="region of interest" description="Disordered" evidence="6">
    <location>
        <begin position="1095"/>
        <end position="1204"/>
    </location>
</feature>
<comment type="caution">
    <text evidence="9">The sequence shown here is derived from an EMBL/GenBank/DDBJ whole genome shotgun (WGS) entry which is preliminary data.</text>
</comment>
<dbReference type="InterPro" id="IPR051946">
    <property type="entry name" value="Intracell_Traff-Reg"/>
</dbReference>
<dbReference type="SMART" id="SM01423">
    <property type="entry name" value="Milton"/>
    <property type="match status" value="1"/>
</dbReference>
<dbReference type="GO" id="GO:0005739">
    <property type="term" value="C:mitochondrion"/>
    <property type="evidence" value="ECO:0007669"/>
    <property type="project" value="UniProtKB-SubCell"/>
</dbReference>
<keyword evidence="3 5" id="KW-0175">Coiled coil</keyword>
<feature type="compositionally biased region" description="Basic and acidic residues" evidence="6">
    <location>
        <begin position="1189"/>
        <end position="1202"/>
    </location>
</feature>
<dbReference type="Pfam" id="PF12448">
    <property type="entry name" value="Milton"/>
    <property type="match status" value="1"/>
</dbReference>
<evidence type="ECO:0000256" key="1">
    <source>
        <dbReference type="ARBA" id="ARBA00004173"/>
    </source>
</evidence>
<dbReference type="InterPro" id="IPR006933">
    <property type="entry name" value="HAP1_N"/>
</dbReference>
<reference evidence="9" key="1">
    <citation type="submission" date="2022-07" db="EMBL/GenBank/DDBJ databases">
        <authorList>
            <person name="Trinca V."/>
            <person name="Uliana J.V.C."/>
            <person name="Torres T.T."/>
            <person name="Ward R.J."/>
            <person name="Monesi N."/>
        </authorList>
    </citation>
    <scope>NUCLEOTIDE SEQUENCE</scope>
    <source>
        <strain evidence="9">HSMRA1968</strain>
        <tissue evidence="9">Whole embryos</tissue>
    </source>
</reference>
<comment type="similarity">
    <text evidence="2">Belongs to the milton family.</text>
</comment>
<keyword evidence="10" id="KW-1185">Reference proteome</keyword>
<evidence type="ECO:0000256" key="6">
    <source>
        <dbReference type="SAM" id="MobiDB-lite"/>
    </source>
</evidence>
<keyword evidence="4" id="KW-0496">Mitochondrion</keyword>
<dbReference type="SMART" id="SM01424">
    <property type="entry name" value="HAP1_N"/>
    <property type="match status" value="1"/>
</dbReference>
<evidence type="ECO:0000256" key="2">
    <source>
        <dbReference type="ARBA" id="ARBA00007007"/>
    </source>
</evidence>
<feature type="coiled-coil region" evidence="5">
    <location>
        <begin position="375"/>
        <end position="409"/>
    </location>
</feature>
<feature type="region of interest" description="Disordered" evidence="6">
    <location>
        <begin position="710"/>
        <end position="738"/>
    </location>
</feature>
<dbReference type="Pfam" id="PF04849">
    <property type="entry name" value="HAP1_N"/>
    <property type="match status" value="2"/>
</dbReference>
<dbReference type="InterPro" id="IPR022154">
    <property type="entry name" value="TRAK1/2_C"/>
</dbReference>
<protein>
    <submittedName>
        <fullName evidence="9">Trafficking kinesin-binding protein milt</fullName>
    </submittedName>
</protein>
<dbReference type="GO" id="GO:0017022">
    <property type="term" value="F:myosin binding"/>
    <property type="evidence" value="ECO:0007669"/>
    <property type="project" value="TreeGrafter"/>
</dbReference>
<dbReference type="GO" id="GO:0006605">
    <property type="term" value="P:protein targeting"/>
    <property type="evidence" value="ECO:0007669"/>
    <property type="project" value="TreeGrafter"/>
</dbReference>
<proteinExistence type="inferred from homology"/>
<feature type="coiled-coil region" evidence="5">
    <location>
        <begin position="434"/>
        <end position="584"/>
    </location>
</feature>
<feature type="domain" description="HAP1 N-terminal" evidence="8">
    <location>
        <begin position="98"/>
        <end position="584"/>
    </location>
</feature>
<dbReference type="GO" id="GO:0048311">
    <property type="term" value="P:mitochondrion distribution"/>
    <property type="evidence" value="ECO:0007669"/>
    <property type="project" value="TreeGrafter"/>
</dbReference>
<evidence type="ECO:0000256" key="3">
    <source>
        <dbReference type="ARBA" id="ARBA00023054"/>
    </source>
</evidence>
<feature type="compositionally biased region" description="Polar residues" evidence="6">
    <location>
        <begin position="1119"/>
        <end position="1141"/>
    </location>
</feature>
<dbReference type="OrthoDB" id="10067624at2759"/>
<gene>
    <name evidence="9" type="primary">milt</name>
    <name evidence="9" type="ORF">Bhyg_05348</name>
</gene>
<dbReference type="AlphaFoldDB" id="A0A9Q0NHX0"/>
<dbReference type="GO" id="GO:0047496">
    <property type="term" value="P:vesicle transport along microtubule"/>
    <property type="evidence" value="ECO:0007669"/>
    <property type="project" value="TreeGrafter"/>
</dbReference>
<dbReference type="PANTHER" id="PTHR15751">
    <property type="entry name" value="TRAFFICKING KINESIN-BINDING PROTEIN"/>
    <property type="match status" value="1"/>
</dbReference>
<evidence type="ECO:0000259" key="7">
    <source>
        <dbReference type="SMART" id="SM01423"/>
    </source>
</evidence>
<evidence type="ECO:0000259" key="8">
    <source>
        <dbReference type="SMART" id="SM01424"/>
    </source>
</evidence>
<sequence length="1264" mass="139615">MSSTTMQFSFFVKCFDFHHIKGNIFKHDQQRPMLSPTRCGTQSPLSPLTQTTLEKHLPGLPSRRFLQKNKVQKCDVGCITELCSSEYLPEVEIFSLLEEQIPKYKLRVDSLTQFTGYENQDWFVPSPALPIPPGGFGLNRDQIRETLNYFHVQQQCGDYPEYVYHVAKENGRLYLKVVRSLLIDKVDVSDLLEYDEFEAYDAFQMPQSKNDAVSDNVPLSVELAQSIGNNRSQCESDTFIKAPELFLRIDGGVESRPEDLVETPIGGCIELQYENEFDEYEETDGFNRAECSTSFHTVENDNEQLLLEVSSSSSTQNDGACSSLSIPSNGRRRRRGEVLCGNRVSQMTRTYDDIEAVTRLLEEKEKDLELTVQIGKELLSQNTRLENRVAELEGEVKVANENLAQLTYEVHTKSALLAALTNDAEGASETSTPVSSKSINLDLLQRKINSLEIENKSLRAEASQLVKETDAVEEAERKLMEDITLQLNSAHYQYDGLSLELERYKEENKLQHEQIVNLTAKLTEAEIRLHQLTCENEEQVSRLSITEENQNLLASELAEFKTRYQEVLSLLQETQEQLRNQRKRGQPMVRSNFIPGIGMGCAPGDSLQSELMESSLFSDNSLDSGIASYRATGSSGRINLPGYKKVFETVRCASKTGQFSDGMSQLGAMSLSSSSQTRISAYPYPGSEQQSNHCGSSVYSVSTYPSSMGAKSYSRESLTSDSEDNYPAKAPQGVPGAPGAKDLEAALKRLTPATVLARRSMLSNAPPGTYTYEEGPNVPLGIRTPDSIMSTGSSGLSGISSNHWRLPDKLQIVKPMEGSQTLHHWNRLATPTLSGLLDERPGVTIRGGRGLDELGLHMYSLSDVEEDADDNPGKQFQTYGSVYTYTNSTVMHPDDGMSVTSSLPPSQMSSLNLGLASMLNERGIKAITPSALNTPAGPNYSPTVTPCNSPDGSPTRSRSPERDQTLLTGIISSGADIIRRKIVGETSIRSPRSMSARNKVLLSRQEQRALRFIRLMEKVESLGLDNIITSHQPVGISPLALQGSPSLTGSRSRTASPMAQLTSLKNISQRGEDGYAIDRGSIRTVLNRALLSDIDSDTNSECSTTSSFHQTESNKSESTKSVTHHPSPSRNTGQATSQSTDGRLKQMQRQKSRRSLINGANGQRPDLGTVAGKVRPDLGKVNRSNNESNAHKVESPKKEERPTIQQSVAQSFVGSISSLFFGRKENVKNKALQHNAKNCNIKLLNERNGLVKGRLAFISDSDAM</sequence>